<protein>
    <submittedName>
        <fullName evidence="2">Uncharacterized protein</fullName>
    </submittedName>
</protein>
<proteinExistence type="predicted"/>
<sequence length="95" mass="10408">MGLERMSIDGMAMQTVPGCARGEGGKGFKRKNEMIRHGLVHESPGYDEGMSEFTTSTRTKMILNCVRFSRKDPMAPAVAADEEAARVDAVMRPMA</sequence>
<dbReference type="AlphaFoldDB" id="A0AAD4EZR6"/>
<organism evidence="2 3">
    <name type="scientific">Staphylotrichum longicolle</name>
    <dbReference type="NCBI Taxonomy" id="669026"/>
    <lineage>
        <taxon>Eukaryota</taxon>
        <taxon>Fungi</taxon>
        <taxon>Dikarya</taxon>
        <taxon>Ascomycota</taxon>
        <taxon>Pezizomycotina</taxon>
        <taxon>Sordariomycetes</taxon>
        <taxon>Sordariomycetidae</taxon>
        <taxon>Sordariales</taxon>
        <taxon>Chaetomiaceae</taxon>
        <taxon>Staphylotrichum</taxon>
    </lineage>
</organism>
<keyword evidence="3" id="KW-1185">Reference proteome</keyword>
<feature type="region of interest" description="Disordered" evidence="1">
    <location>
        <begin position="1"/>
        <end position="31"/>
    </location>
</feature>
<evidence type="ECO:0000313" key="2">
    <source>
        <dbReference type="EMBL" id="KAG7290653.1"/>
    </source>
</evidence>
<name>A0AAD4EZR6_9PEZI</name>
<dbReference type="EMBL" id="JAHCVI010000001">
    <property type="protein sequence ID" value="KAG7290653.1"/>
    <property type="molecule type" value="Genomic_DNA"/>
</dbReference>
<dbReference type="Proteomes" id="UP001197093">
    <property type="component" value="Unassembled WGS sequence"/>
</dbReference>
<comment type="caution">
    <text evidence="2">The sequence shown here is derived from an EMBL/GenBank/DDBJ whole genome shotgun (WGS) entry which is preliminary data.</text>
</comment>
<reference evidence="2" key="1">
    <citation type="submission" date="2023-02" db="EMBL/GenBank/DDBJ databases">
        <authorList>
            <person name="Palmer J.M."/>
        </authorList>
    </citation>
    <scope>NUCLEOTIDE SEQUENCE</scope>
    <source>
        <strain evidence="2">FW57</strain>
    </source>
</reference>
<evidence type="ECO:0000313" key="3">
    <source>
        <dbReference type="Proteomes" id="UP001197093"/>
    </source>
</evidence>
<accession>A0AAD4EZR6</accession>
<gene>
    <name evidence="2" type="ORF">NEMBOFW57_000656</name>
</gene>
<evidence type="ECO:0000256" key="1">
    <source>
        <dbReference type="SAM" id="MobiDB-lite"/>
    </source>
</evidence>